<reference evidence="4" key="1">
    <citation type="submission" date="2021-10" db="EMBL/GenBank/DDBJ databases">
        <title>Anaerobic single-cell dispensing facilitates the cultivation of human gut bacteria.</title>
        <authorList>
            <person name="Afrizal A."/>
        </authorList>
    </citation>
    <scope>NUCLEOTIDE SEQUENCE</scope>
    <source>
        <strain evidence="4">CLA-AA-H204</strain>
    </source>
</reference>
<evidence type="ECO:0000256" key="2">
    <source>
        <dbReference type="SAM" id="Phobius"/>
    </source>
</evidence>
<keyword evidence="2" id="KW-0812">Transmembrane</keyword>
<feature type="compositionally biased region" description="Basic and acidic residues" evidence="1">
    <location>
        <begin position="205"/>
        <end position="214"/>
    </location>
</feature>
<dbReference type="Pfam" id="PF05257">
    <property type="entry name" value="CHAP"/>
    <property type="match status" value="1"/>
</dbReference>
<dbReference type="Gene3D" id="3.90.1720.10">
    <property type="entry name" value="endopeptidase domain like (from Nostoc punctiforme)"/>
    <property type="match status" value="1"/>
</dbReference>
<accession>A0AAW4WF24</accession>
<keyword evidence="2" id="KW-0472">Membrane</keyword>
<organism evidence="4 5">
    <name type="scientific">Roseburia amylophila</name>
    <dbReference type="NCBI Taxonomy" id="2981794"/>
    <lineage>
        <taxon>Bacteria</taxon>
        <taxon>Bacillati</taxon>
        <taxon>Bacillota</taxon>
        <taxon>Clostridia</taxon>
        <taxon>Lachnospirales</taxon>
        <taxon>Lachnospiraceae</taxon>
        <taxon>Roseburia</taxon>
    </lineage>
</organism>
<gene>
    <name evidence="4" type="ORF">LKD47_09595</name>
</gene>
<evidence type="ECO:0000256" key="1">
    <source>
        <dbReference type="SAM" id="MobiDB-lite"/>
    </source>
</evidence>
<dbReference type="AlphaFoldDB" id="A0AAW4WF24"/>
<dbReference type="Proteomes" id="UP001198893">
    <property type="component" value="Unassembled WGS sequence"/>
</dbReference>
<feature type="domain" description="Peptidase C51" evidence="3">
    <location>
        <begin position="298"/>
        <end position="387"/>
    </location>
</feature>
<keyword evidence="2" id="KW-1133">Transmembrane helix</keyword>
<name>A0AAW4WF24_9FIRM</name>
<evidence type="ECO:0000259" key="3">
    <source>
        <dbReference type="Pfam" id="PF05257"/>
    </source>
</evidence>
<feature type="region of interest" description="Disordered" evidence="1">
    <location>
        <begin position="36"/>
        <end position="90"/>
    </location>
</feature>
<feature type="region of interest" description="Disordered" evidence="1">
    <location>
        <begin position="195"/>
        <end position="229"/>
    </location>
</feature>
<evidence type="ECO:0000313" key="4">
    <source>
        <dbReference type="EMBL" id="MCC2242548.1"/>
    </source>
</evidence>
<evidence type="ECO:0000313" key="5">
    <source>
        <dbReference type="Proteomes" id="UP001198893"/>
    </source>
</evidence>
<feature type="region of interest" description="Disordered" evidence="1">
    <location>
        <begin position="420"/>
        <end position="443"/>
    </location>
</feature>
<sequence>MEIRTLESVGIQTVESGIKTAKQKIKTVEENAEEALLNSTIGEEENDDSVAGKRKSGRSGSNSWTDTIYRGRNMRKFSEKRKEQIKREADRKVETKMILARKGSESAAAKGGMMAAGAKTGSMQAAGTGVKAGSGSSLSGAMGGAAKSTAKGAASGAAKAGGTAAAGAATGGIIIGVAAVKKGIEMKRREARRIKANLETSTDMKQNKRTEVTGKRKGKKKKDSDNSFGSAEVKSGLSIFFLVKLCATFMIIAGGFAAVAASCKPKQEEDKSLQIVTVAEQELESSDLNIGGDKYKKWYGMDDNWCAMFVSWCADQCGYIKDGTMPRTASVANMAQWYMKAGLYQKKESGYEPKAGDIIFFGNGKSHTGIVVDYDKENQIVITIEGNTGTSFAKPYHKGSQVKKCKYPLNYKYTVGYGTPEYPAEEDSTETAEGEADAAGDST</sequence>
<feature type="compositionally biased region" description="Basic and acidic residues" evidence="1">
    <location>
        <begin position="76"/>
        <end position="90"/>
    </location>
</feature>
<protein>
    <submittedName>
        <fullName evidence="4">CHAP domain-containing protein</fullName>
    </submittedName>
</protein>
<dbReference type="InterPro" id="IPR038765">
    <property type="entry name" value="Papain-like_cys_pep_sf"/>
</dbReference>
<feature type="compositionally biased region" description="Acidic residues" evidence="1">
    <location>
        <begin position="423"/>
        <end position="443"/>
    </location>
</feature>
<feature type="transmembrane region" description="Helical" evidence="2">
    <location>
        <begin position="237"/>
        <end position="261"/>
    </location>
</feature>
<dbReference type="EMBL" id="JAJEQW010000010">
    <property type="protein sequence ID" value="MCC2242548.1"/>
    <property type="molecule type" value="Genomic_DNA"/>
</dbReference>
<dbReference type="RefSeq" id="WP_227710299.1">
    <property type="nucleotide sequence ID" value="NZ_JAJEQW010000010.1"/>
</dbReference>
<comment type="caution">
    <text evidence="4">The sequence shown here is derived from an EMBL/GenBank/DDBJ whole genome shotgun (WGS) entry which is preliminary data.</text>
</comment>
<proteinExistence type="predicted"/>
<dbReference type="SUPFAM" id="SSF54001">
    <property type="entry name" value="Cysteine proteinases"/>
    <property type="match status" value="1"/>
</dbReference>
<dbReference type="InterPro" id="IPR007921">
    <property type="entry name" value="CHAP_dom"/>
</dbReference>